<organism evidence="1">
    <name type="scientific">viral metagenome</name>
    <dbReference type="NCBI Taxonomy" id="1070528"/>
    <lineage>
        <taxon>unclassified sequences</taxon>
        <taxon>metagenomes</taxon>
        <taxon>organismal metagenomes</taxon>
    </lineage>
</organism>
<dbReference type="EMBL" id="MN739613">
    <property type="protein sequence ID" value="QHT15495.1"/>
    <property type="molecule type" value="Genomic_DNA"/>
</dbReference>
<evidence type="ECO:0000313" key="1">
    <source>
        <dbReference type="EMBL" id="QHT15495.1"/>
    </source>
</evidence>
<protein>
    <submittedName>
        <fullName evidence="1">Uncharacterized protein</fullName>
    </submittedName>
</protein>
<reference evidence="1" key="1">
    <citation type="journal article" date="2020" name="Nature">
        <title>Giant virus diversity and host interactions through global metagenomics.</title>
        <authorList>
            <person name="Schulz F."/>
            <person name="Roux S."/>
            <person name="Paez-Espino D."/>
            <person name="Jungbluth S."/>
            <person name="Walsh D.A."/>
            <person name="Denef V.J."/>
            <person name="McMahon K.D."/>
            <person name="Konstantinidis K.T."/>
            <person name="Eloe-Fadrosh E.A."/>
            <person name="Kyrpides N.C."/>
            <person name="Woyke T."/>
        </authorList>
    </citation>
    <scope>NUCLEOTIDE SEQUENCE</scope>
    <source>
        <strain evidence="1">GVMAG-M-3300023174-176</strain>
    </source>
</reference>
<name>A0A6C0DIW6_9ZZZZ</name>
<dbReference type="AlphaFoldDB" id="A0A6C0DIW6"/>
<accession>A0A6C0DIW6</accession>
<sequence>MVIIGMWIYLLAIALLLILLYKQRESFIDVVAVSKPCKVCDVQRGGMVLEAGMPLYEERWLGGGFYEGPYVRYPDDQPLERRARWPWQI</sequence>
<proteinExistence type="predicted"/>